<evidence type="ECO:0000256" key="3">
    <source>
        <dbReference type="PROSITE-ProRule" id="PRU00023"/>
    </source>
</evidence>
<feature type="repeat" description="ANK" evidence="3">
    <location>
        <begin position="568"/>
        <end position="592"/>
    </location>
</feature>
<feature type="region of interest" description="Disordered" evidence="4">
    <location>
        <begin position="1748"/>
        <end position="1809"/>
    </location>
</feature>
<organism evidence="5 6">
    <name type="scientific">Schizothecium vesticola</name>
    <dbReference type="NCBI Taxonomy" id="314040"/>
    <lineage>
        <taxon>Eukaryota</taxon>
        <taxon>Fungi</taxon>
        <taxon>Dikarya</taxon>
        <taxon>Ascomycota</taxon>
        <taxon>Pezizomycotina</taxon>
        <taxon>Sordariomycetes</taxon>
        <taxon>Sordariomycetidae</taxon>
        <taxon>Sordariales</taxon>
        <taxon>Schizotheciaceae</taxon>
        <taxon>Schizothecium</taxon>
    </lineage>
</organism>
<evidence type="ECO:0000313" key="6">
    <source>
        <dbReference type="Proteomes" id="UP001172155"/>
    </source>
</evidence>
<name>A0AA40EV27_9PEZI</name>
<feature type="region of interest" description="Disordered" evidence="4">
    <location>
        <begin position="1176"/>
        <end position="1205"/>
    </location>
</feature>
<accession>A0AA40EV27</accession>
<feature type="compositionally biased region" description="Acidic residues" evidence="4">
    <location>
        <begin position="637"/>
        <end position="654"/>
    </location>
</feature>
<protein>
    <recommendedName>
        <fullName evidence="7">Ankyrin repeat protein</fullName>
    </recommendedName>
</protein>
<comment type="caution">
    <text evidence="5">The sequence shown here is derived from an EMBL/GenBank/DDBJ whole genome shotgun (WGS) entry which is preliminary data.</text>
</comment>
<dbReference type="PANTHER" id="PTHR24198">
    <property type="entry name" value="ANKYRIN REPEAT AND PROTEIN KINASE DOMAIN-CONTAINING PROTEIN"/>
    <property type="match status" value="1"/>
</dbReference>
<evidence type="ECO:0000256" key="2">
    <source>
        <dbReference type="ARBA" id="ARBA00023043"/>
    </source>
</evidence>
<dbReference type="Pfam" id="PF00023">
    <property type="entry name" value="Ank"/>
    <property type="match status" value="1"/>
</dbReference>
<dbReference type="PANTHER" id="PTHR24198:SF165">
    <property type="entry name" value="ANKYRIN REPEAT-CONTAINING PROTEIN-RELATED"/>
    <property type="match status" value="1"/>
</dbReference>
<dbReference type="SMART" id="SM00248">
    <property type="entry name" value="ANK"/>
    <property type="match status" value="9"/>
</dbReference>
<evidence type="ECO:0000256" key="4">
    <source>
        <dbReference type="SAM" id="MobiDB-lite"/>
    </source>
</evidence>
<proteinExistence type="predicted"/>
<evidence type="ECO:0000256" key="1">
    <source>
        <dbReference type="ARBA" id="ARBA00022737"/>
    </source>
</evidence>
<gene>
    <name evidence="5" type="ORF">B0T18DRAFT_429092</name>
</gene>
<feature type="repeat" description="ANK" evidence="3">
    <location>
        <begin position="535"/>
        <end position="567"/>
    </location>
</feature>
<dbReference type="Gene3D" id="1.25.40.20">
    <property type="entry name" value="Ankyrin repeat-containing domain"/>
    <property type="match status" value="3"/>
</dbReference>
<dbReference type="Pfam" id="PF12796">
    <property type="entry name" value="Ank_2"/>
    <property type="match status" value="1"/>
</dbReference>
<dbReference type="SUPFAM" id="SSF48403">
    <property type="entry name" value="Ankyrin repeat"/>
    <property type="match status" value="2"/>
</dbReference>
<dbReference type="PROSITE" id="PS50297">
    <property type="entry name" value="ANK_REP_REGION"/>
    <property type="match status" value="4"/>
</dbReference>
<feature type="compositionally biased region" description="Acidic residues" evidence="4">
    <location>
        <begin position="1178"/>
        <end position="1188"/>
    </location>
</feature>
<sequence>MSSAVPALPVPPVDLVKHLVKQPDQSLVELIAPYRKYEAHLRETFAQDRDSELLKDPYVNILPLFTDDTPDIKIRARDLESESDEEKSRYIMSLPDDIRRPHGSAAVVSDIKEFRRNFNVFSESALLELDWSNVVAAGSSVVNCLLPVPEQYSGTKRGLREFYHDKFCPASDVDLFLYGLTEEQAIEKIKDIETKVRDVLLVETTTVRTKHAVTICSQHPNRHIQIVLRIYNSISEILTGFDIDSSGAAYDGKQVYCTPRALQSYMTQINHIDLTRRSPSYENRLSKYSHRGFEVYWPDLDRARVDPTIFERSFQRTLGLARLLVLERLPTSTVRDTYLDTRRRERGRPEIDRYNRFWRSNTGNIKDQHEDEIADWVNEEEVSNYHTFTIPYGQKFHAKKIEKLCYTRDLLLNAEWNQSDDRKVYLHRHPAFFGRFEDVIQDCCGYCPVPQTDEEKEIAEKEAKIYVSGTISFIRDDPGRQQIGSFNPLTEDDWTEMAYVGNTTRLCIDIVHGDAENVANWLAQEGANPDTRDFTGRAPIHLAAMTSTPEVVKLLVDAGARLVARLADGRTALHLAAARGHVEIVKILMNKSLANEEEYEEKQDQRRKAKSSEKESKKPSEEPVKENEERDNGSDAEMVDDAESDTDMIDDDESVEAKTMATGSFVDIKKAKAEEPQDEIAPEDEDQPNFYDINALAWDTPCSPLHLAIVSGHEDVVKTLCQEYGADILMPVKFLDSQKKPSGSLLSLVLSLALPVEKAVSMTKLILSLGATCAQGDVKGVTAFQSYVARDSLPLVQTLLDTDPTGSKTAIKHVVVPDWNNTQTSLEVAIWAGNLDMVSKLLDHGASVEIDFESWIKSANKTIFSNYSRSLEENEKTFRQNVPQPLVLALNSINPEIALLLLERGADPNVLTQEAYRYLMASYRYNTKAESALDLVREKLKVLRGYKGEAVSAVKPMLPEGIDTYLERFEAGSYQHWVVSEDIQATQAKVRRGRRQFKKDLSKAMDSTGKAEKLEAIKEAIATLEKIERTMLDKGAKRFEELHPDHRETPGGDTYNTSFSLNRRAATAPIVEKERYEYNFGFQQANDLTTARRDAYVKLFDAAWAGDLDKIKTFTLGAWDDAQEEAPLKIAVTDLNNHNPFSLAFIRGHFDVAAAILEIAQAQYSPEEASKVRFRIQEEDESDDESYDSDGHSDSSDRPKLRKDTVGGDFTVDNIGQVSMKVNSRTKPLTLLGWDCRGFFGSEGRPRVSTESLFEYVIDKNDLKGLKALLDMAERHSSKKLDIDDEPSAFYAFPDSAFSKAVQLGRLECLIEIIKRTGAGLPLERLVQGSGIELKEKPRFYQGLTVYGKKRKDWATAGREVVQRSTGLEASPVLIAAKGGCLETTEWFLTDIPLRYYLEFAKSKAARDDSRVKHLGQARGGIERAITKWLNDQSDLVIHAAVMAGPSKKTVELLSHLVKTYPALLEIKSAEQLTPLMLAYKIGRVDFAKVLLEAGAEQTPKDGSWNNLLHLALQETPTAEQLKPMLELLGKDQVLRMMKERNSLEQEGRTPLHQWIAKLAENRYYTLYYNDKEALEMLNLLLGLTTETNTRRMLRITDGTGETPLHTLVSSENSISAGLAHRLLQFDPELLCRENAVGRTPAELARDRFVASKVTAPHLTTWWPDNNVTTLVGKTESEFLHWKANKAGIKSEGLDKAAKMWSLCEDALATLEQPKRSLVSLHEANDVAKRIGEQYMPDRYKFTVKQHVEGEKEKESDDDEEAKGPLAQAQSKRRSQRGNDFVARNSNYSNWQEMEVEDKEYVSSSEEED</sequence>
<keyword evidence="6" id="KW-1185">Reference proteome</keyword>
<feature type="compositionally biased region" description="Basic and acidic residues" evidence="4">
    <location>
        <begin position="1189"/>
        <end position="1205"/>
    </location>
</feature>
<keyword evidence="1" id="KW-0677">Repeat</keyword>
<dbReference type="InterPro" id="IPR036770">
    <property type="entry name" value="Ankyrin_rpt-contain_sf"/>
</dbReference>
<feature type="region of interest" description="Disordered" evidence="4">
    <location>
        <begin position="596"/>
        <end position="655"/>
    </location>
</feature>
<evidence type="ECO:0008006" key="7">
    <source>
        <dbReference type="Google" id="ProtNLM"/>
    </source>
</evidence>
<reference evidence="5" key="1">
    <citation type="submission" date="2023-06" db="EMBL/GenBank/DDBJ databases">
        <title>Genome-scale phylogeny and comparative genomics of the fungal order Sordariales.</title>
        <authorList>
            <consortium name="Lawrence Berkeley National Laboratory"/>
            <person name="Hensen N."/>
            <person name="Bonometti L."/>
            <person name="Westerberg I."/>
            <person name="Brannstrom I.O."/>
            <person name="Guillou S."/>
            <person name="Cros-Aarteil S."/>
            <person name="Calhoun S."/>
            <person name="Haridas S."/>
            <person name="Kuo A."/>
            <person name="Mondo S."/>
            <person name="Pangilinan J."/>
            <person name="Riley R."/>
            <person name="LaButti K."/>
            <person name="Andreopoulos B."/>
            <person name="Lipzen A."/>
            <person name="Chen C."/>
            <person name="Yanf M."/>
            <person name="Daum C."/>
            <person name="Ng V."/>
            <person name="Clum A."/>
            <person name="Steindorff A."/>
            <person name="Ohm R."/>
            <person name="Martin F."/>
            <person name="Silar P."/>
            <person name="Natvig D."/>
            <person name="Lalanne C."/>
            <person name="Gautier V."/>
            <person name="Ament-velasquez S.L."/>
            <person name="Kruys A."/>
            <person name="Hutchinson M.I."/>
            <person name="Powell A.J."/>
            <person name="Barry K."/>
            <person name="Miller A.N."/>
            <person name="Grigoriev I.V."/>
            <person name="Debuchy R."/>
            <person name="Gladieux P."/>
            <person name="Thoren M.H."/>
            <person name="Johannesson H."/>
        </authorList>
    </citation>
    <scope>NUCLEOTIDE SEQUENCE</scope>
    <source>
        <strain evidence="5">SMH3187-1</strain>
    </source>
</reference>
<dbReference type="InterPro" id="IPR002110">
    <property type="entry name" value="Ankyrin_rpt"/>
</dbReference>
<keyword evidence="2 3" id="KW-0040">ANK repeat</keyword>
<dbReference type="Proteomes" id="UP001172155">
    <property type="component" value="Unassembled WGS sequence"/>
</dbReference>
<evidence type="ECO:0000313" key="5">
    <source>
        <dbReference type="EMBL" id="KAK0746067.1"/>
    </source>
</evidence>
<feature type="repeat" description="ANK" evidence="3">
    <location>
        <begin position="821"/>
        <end position="853"/>
    </location>
</feature>
<dbReference type="PROSITE" id="PS50088">
    <property type="entry name" value="ANK_REPEAT"/>
    <property type="match status" value="4"/>
</dbReference>
<dbReference type="EMBL" id="JAUKUD010000004">
    <property type="protein sequence ID" value="KAK0746067.1"/>
    <property type="molecule type" value="Genomic_DNA"/>
</dbReference>
<feature type="compositionally biased region" description="Basic and acidic residues" evidence="4">
    <location>
        <begin position="602"/>
        <end position="633"/>
    </location>
</feature>
<feature type="repeat" description="ANK" evidence="3">
    <location>
        <begin position="1471"/>
        <end position="1503"/>
    </location>
</feature>
<dbReference type="PRINTS" id="PR01415">
    <property type="entry name" value="ANKYRIN"/>
</dbReference>